<organism evidence="2">
    <name type="scientific">Oppiella nova</name>
    <dbReference type="NCBI Taxonomy" id="334625"/>
    <lineage>
        <taxon>Eukaryota</taxon>
        <taxon>Metazoa</taxon>
        <taxon>Ecdysozoa</taxon>
        <taxon>Arthropoda</taxon>
        <taxon>Chelicerata</taxon>
        <taxon>Arachnida</taxon>
        <taxon>Acari</taxon>
        <taxon>Acariformes</taxon>
        <taxon>Sarcoptiformes</taxon>
        <taxon>Oribatida</taxon>
        <taxon>Brachypylina</taxon>
        <taxon>Oppioidea</taxon>
        <taxon>Oppiidae</taxon>
        <taxon>Oppiella</taxon>
    </lineage>
</organism>
<reference evidence="2" key="1">
    <citation type="submission" date="2020-11" db="EMBL/GenBank/DDBJ databases">
        <authorList>
            <person name="Tran Van P."/>
        </authorList>
    </citation>
    <scope>NUCLEOTIDE SEQUENCE</scope>
</reference>
<dbReference type="EMBL" id="OC972419">
    <property type="protein sequence ID" value="CAD7667659.1"/>
    <property type="molecule type" value="Genomic_DNA"/>
</dbReference>
<accession>A0A7R9MW03</accession>
<evidence type="ECO:0000313" key="3">
    <source>
        <dbReference type="Proteomes" id="UP000728032"/>
    </source>
</evidence>
<dbReference type="AlphaFoldDB" id="A0A7R9MW03"/>
<dbReference type="Proteomes" id="UP000728032">
    <property type="component" value="Unassembled WGS sequence"/>
</dbReference>
<dbReference type="EMBL" id="CAJPVJ010057594">
    <property type="protein sequence ID" value="CAG2183840.1"/>
    <property type="molecule type" value="Genomic_DNA"/>
</dbReference>
<evidence type="ECO:0000313" key="2">
    <source>
        <dbReference type="EMBL" id="CAD7667659.1"/>
    </source>
</evidence>
<feature type="region of interest" description="Disordered" evidence="1">
    <location>
        <begin position="1"/>
        <end position="57"/>
    </location>
</feature>
<keyword evidence="3" id="KW-1185">Reference proteome</keyword>
<sequence length="146" mass="16199">ETTGSSITDTTTASASTSSPKTSPPKPFSFYTDLIDEKVNDSNHTSEDNESMDAMDDDVMQVNDQSSDLDEELNDMNIDVTVPDMKVDPKVPSLGFGTDSPISVILNNKIKPILCYIKKGNKKSVRWIDENGRNNIETVKFFELDE</sequence>
<feature type="non-terminal residue" evidence="2">
    <location>
        <position position="1"/>
    </location>
</feature>
<feature type="compositionally biased region" description="Acidic residues" evidence="1">
    <location>
        <begin position="48"/>
        <end position="57"/>
    </location>
</feature>
<protein>
    <submittedName>
        <fullName evidence="2">Uncharacterized protein</fullName>
    </submittedName>
</protein>
<evidence type="ECO:0000256" key="1">
    <source>
        <dbReference type="SAM" id="MobiDB-lite"/>
    </source>
</evidence>
<proteinExistence type="predicted"/>
<feature type="non-terminal residue" evidence="2">
    <location>
        <position position="146"/>
    </location>
</feature>
<gene>
    <name evidence="2" type="ORF">ONB1V03_LOCUS23260</name>
</gene>
<name>A0A7R9MW03_9ACAR</name>
<feature type="compositionally biased region" description="Low complexity" evidence="1">
    <location>
        <begin position="1"/>
        <end position="21"/>
    </location>
</feature>
<feature type="compositionally biased region" description="Basic and acidic residues" evidence="1">
    <location>
        <begin position="35"/>
        <end position="47"/>
    </location>
</feature>